<feature type="domain" description="Major facilitator superfamily (MFS) profile" evidence="7">
    <location>
        <begin position="12"/>
        <end position="245"/>
    </location>
</feature>
<proteinExistence type="predicted"/>
<reference evidence="8 9" key="1">
    <citation type="submission" date="2016-10" db="EMBL/GenBank/DDBJ databases">
        <title>Comparative genome analysis of multiple Pseudomonas spp. focuses on biocontrol and plant growth promoting traits.</title>
        <authorList>
            <person name="Tao X.-Y."/>
            <person name="Taylor C.G."/>
        </authorList>
    </citation>
    <scope>NUCLEOTIDE SEQUENCE [LARGE SCALE GENOMIC DNA]</scope>
    <source>
        <strain evidence="8 9">24D3</strain>
    </source>
</reference>
<dbReference type="RefSeq" id="WP_123532821.1">
    <property type="nucleotide sequence ID" value="NZ_MOBU01000010.1"/>
</dbReference>
<feature type="transmembrane region" description="Helical" evidence="6">
    <location>
        <begin position="140"/>
        <end position="160"/>
    </location>
</feature>
<dbReference type="Proteomes" id="UP000285757">
    <property type="component" value="Unassembled WGS sequence"/>
</dbReference>
<dbReference type="AlphaFoldDB" id="A0A423LFV2"/>
<evidence type="ECO:0000256" key="3">
    <source>
        <dbReference type="ARBA" id="ARBA00022692"/>
    </source>
</evidence>
<keyword evidence="3 6" id="KW-0812">Transmembrane</keyword>
<dbReference type="SUPFAM" id="SSF103473">
    <property type="entry name" value="MFS general substrate transporter"/>
    <property type="match status" value="1"/>
</dbReference>
<dbReference type="PROSITE" id="PS50850">
    <property type="entry name" value="MFS"/>
    <property type="match status" value="1"/>
</dbReference>
<evidence type="ECO:0000313" key="8">
    <source>
        <dbReference type="EMBL" id="RON67201.1"/>
    </source>
</evidence>
<keyword evidence="5 6" id="KW-0472">Membrane</keyword>
<feature type="transmembrane region" description="Helical" evidence="6">
    <location>
        <begin position="166"/>
        <end position="184"/>
    </location>
</feature>
<feature type="transmembrane region" description="Helical" evidence="6">
    <location>
        <begin position="212"/>
        <end position="235"/>
    </location>
</feature>
<organism evidence="8 9">
    <name type="scientific">Pseudomonas fluorescens</name>
    <dbReference type="NCBI Taxonomy" id="294"/>
    <lineage>
        <taxon>Bacteria</taxon>
        <taxon>Pseudomonadati</taxon>
        <taxon>Pseudomonadota</taxon>
        <taxon>Gammaproteobacteria</taxon>
        <taxon>Pseudomonadales</taxon>
        <taxon>Pseudomonadaceae</taxon>
        <taxon>Pseudomonas</taxon>
    </lineage>
</organism>
<evidence type="ECO:0000313" key="9">
    <source>
        <dbReference type="Proteomes" id="UP000285757"/>
    </source>
</evidence>
<dbReference type="Gene3D" id="1.20.1250.20">
    <property type="entry name" value="MFS general substrate transporter like domains"/>
    <property type="match status" value="1"/>
</dbReference>
<comment type="caution">
    <text evidence="8">The sequence shown here is derived from an EMBL/GenBank/DDBJ whole genome shotgun (WGS) entry which is preliminary data.</text>
</comment>
<evidence type="ECO:0000256" key="4">
    <source>
        <dbReference type="ARBA" id="ARBA00022989"/>
    </source>
</evidence>
<keyword evidence="4 6" id="KW-1133">Transmembrane helix</keyword>
<evidence type="ECO:0000256" key="5">
    <source>
        <dbReference type="ARBA" id="ARBA00023136"/>
    </source>
</evidence>
<dbReference type="PANTHER" id="PTHR43124">
    <property type="entry name" value="PURINE EFFLUX PUMP PBUE"/>
    <property type="match status" value="1"/>
</dbReference>
<dbReference type="InterPro" id="IPR050189">
    <property type="entry name" value="MFS_Efflux_Transporters"/>
</dbReference>
<dbReference type="EMBL" id="MOBU01000010">
    <property type="protein sequence ID" value="RON67201.1"/>
    <property type="molecule type" value="Genomic_DNA"/>
</dbReference>
<feature type="transmembrane region" description="Helical" evidence="6">
    <location>
        <begin position="108"/>
        <end position="128"/>
    </location>
</feature>
<dbReference type="InterPro" id="IPR011701">
    <property type="entry name" value="MFS"/>
</dbReference>
<evidence type="ECO:0000256" key="2">
    <source>
        <dbReference type="ARBA" id="ARBA00022475"/>
    </source>
</evidence>
<dbReference type="InterPro" id="IPR020846">
    <property type="entry name" value="MFS_dom"/>
</dbReference>
<feature type="transmembrane region" description="Helical" evidence="6">
    <location>
        <begin position="78"/>
        <end position="96"/>
    </location>
</feature>
<feature type="transmembrane region" description="Helical" evidence="6">
    <location>
        <begin position="12"/>
        <end position="30"/>
    </location>
</feature>
<keyword evidence="2" id="KW-1003">Cell membrane</keyword>
<feature type="transmembrane region" description="Helical" evidence="6">
    <location>
        <begin position="50"/>
        <end position="71"/>
    </location>
</feature>
<dbReference type="GO" id="GO:0005886">
    <property type="term" value="C:plasma membrane"/>
    <property type="evidence" value="ECO:0007669"/>
    <property type="project" value="UniProtKB-SubCell"/>
</dbReference>
<name>A0A423LFV2_PSEFL</name>
<dbReference type="GO" id="GO:0022857">
    <property type="term" value="F:transmembrane transporter activity"/>
    <property type="evidence" value="ECO:0007669"/>
    <property type="project" value="InterPro"/>
</dbReference>
<accession>A0A423LFV2</accession>
<comment type="subcellular location">
    <subcellularLocation>
        <location evidence="1">Cell membrane</location>
        <topology evidence="1">Multi-pass membrane protein</topology>
    </subcellularLocation>
</comment>
<dbReference type="InterPro" id="IPR036259">
    <property type="entry name" value="MFS_trans_sf"/>
</dbReference>
<gene>
    <name evidence="8" type="ORF">BK671_14590</name>
</gene>
<dbReference type="Pfam" id="PF07690">
    <property type="entry name" value="MFS_1"/>
    <property type="match status" value="1"/>
</dbReference>
<evidence type="ECO:0000256" key="6">
    <source>
        <dbReference type="SAM" id="Phobius"/>
    </source>
</evidence>
<protein>
    <recommendedName>
        <fullName evidence="7">Major facilitator superfamily (MFS) profile domain-containing protein</fullName>
    </recommendedName>
</protein>
<evidence type="ECO:0000259" key="7">
    <source>
        <dbReference type="PROSITE" id="PS50850"/>
    </source>
</evidence>
<dbReference type="PANTHER" id="PTHR43124:SF3">
    <property type="entry name" value="CHLORAMPHENICOL EFFLUX PUMP RV0191"/>
    <property type="match status" value="1"/>
</dbReference>
<sequence length="245" mass="26300">MGISSDSEKTLRIAIAATAAFAIGNLTWWMEPSIAHDMIELYRVDQASAGLIVSAEMLAIATSSFVTAKLIRDLPSRSIAIFGTILALIGTALSLISTEYWDLLCSRVLTGLGEGMPLAVASAVVASLRNPSRIYALMNTFNVSVGTCAVFLSPLVIPFFPAGKSSFSIVGLTILFLIIAMNYLPKSLSQARSPDQQLRYIAPSFIQKFENAALVSSVFLVTIMIAALWSFYYILGERAGLSGEA</sequence>
<evidence type="ECO:0000256" key="1">
    <source>
        <dbReference type="ARBA" id="ARBA00004651"/>
    </source>
</evidence>